<feature type="repeat" description="WD" evidence="14">
    <location>
        <begin position="263"/>
        <end position="295"/>
    </location>
</feature>
<dbReference type="PANTHER" id="PTHR11024:SF2">
    <property type="entry name" value="PROTEIN SEC13 HOMOLOG"/>
    <property type="match status" value="1"/>
</dbReference>
<comment type="subcellular location">
    <subcellularLocation>
        <location evidence="1">Lysosome</location>
    </subcellularLocation>
    <subcellularLocation>
        <location evidence="2">Nucleus</location>
        <location evidence="2">Nuclear pore complex</location>
    </subcellularLocation>
</comment>
<evidence type="ECO:0000256" key="12">
    <source>
        <dbReference type="ARBA" id="ARBA00023228"/>
    </source>
</evidence>
<evidence type="ECO:0000256" key="7">
    <source>
        <dbReference type="ARBA" id="ARBA00022737"/>
    </source>
</evidence>
<keyword evidence="6 14" id="KW-0853">WD repeat</keyword>
<evidence type="ECO:0000256" key="9">
    <source>
        <dbReference type="ARBA" id="ARBA00022927"/>
    </source>
</evidence>
<keyword evidence="11" id="KW-0906">Nuclear pore complex</keyword>
<dbReference type="AlphaFoldDB" id="A0AAJ6QVH1"/>
<dbReference type="SUPFAM" id="SSF50978">
    <property type="entry name" value="WD40 repeat-like"/>
    <property type="match status" value="1"/>
</dbReference>
<dbReference type="GO" id="GO:0005198">
    <property type="term" value="F:structural molecule activity"/>
    <property type="evidence" value="ECO:0007669"/>
    <property type="project" value="InterPro"/>
</dbReference>
<dbReference type="InterPro" id="IPR015943">
    <property type="entry name" value="WD40/YVTN_repeat-like_dom_sf"/>
</dbReference>
<protein>
    <recommendedName>
        <fullName evidence="4">Protein SEC13 homolog</fullName>
    </recommendedName>
</protein>
<dbReference type="GO" id="GO:0032527">
    <property type="term" value="P:protein exit from endoplasmic reticulum"/>
    <property type="evidence" value="ECO:0007669"/>
    <property type="project" value="TreeGrafter"/>
</dbReference>
<feature type="repeat" description="WD" evidence="14">
    <location>
        <begin position="213"/>
        <end position="259"/>
    </location>
</feature>
<evidence type="ECO:0000256" key="10">
    <source>
        <dbReference type="ARBA" id="ARBA00023010"/>
    </source>
</evidence>
<keyword evidence="7" id="KW-0677">Repeat</keyword>
<dbReference type="GO" id="GO:0051028">
    <property type="term" value="P:mRNA transport"/>
    <property type="evidence" value="ECO:0007669"/>
    <property type="project" value="UniProtKB-KW"/>
</dbReference>
<sequence length="325" mass="36509">MTTVVNTVDTTHEDMIHDCQMDFYGVRLATCSSDMSVKIFDLRSGNQKLVADLRGHEGPVWQISWAHPMYGPLLASCSYDRRVILWRETNGVWQQWHEFKNHDSSVNAVQFAPYEFGLMLACASSDGTVTILSSSNNGATWDVNKITGAHLMGVNSVSWAPYTAPYSLFGLNGDQDNQQADRQIRLVTGGSDNLVKIWKYSDTQQQWVDDQTLEAHLDWVRDVAWCPSTAFSNSSMIASCSQDRRVIIWTSNDGNKTWKGQVLNTFDDVIWHVSWSMNGDMLAVSGGDNKISLWKCSADHRWICISEDGGRKIRGHAPHAVDRAL</sequence>
<gene>
    <name evidence="16" type="primary">LOC100900739</name>
</gene>
<dbReference type="GO" id="GO:0006606">
    <property type="term" value="P:protein import into nucleus"/>
    <property type="evidence" value="ECO:0007669"/>
    <property type="project" value="TreeGrafter"/>
</dbReference>
<dbReference type="Pfam" id="PF00400">
    <property type="entry name" value="WD40"/>
    <property type="match status" value="5"/>
</dbReference>
<dbReference type="PROSITE" id="PS50082">
    <property type="entry name" value="WD_REPEATS_2"/>
    <property type="match status" value="3"/>
</dbReference>
<keyword evidence="15" id="KW-1185">Reference proteome</keyword>
<evidence type="ECO:0000256" key="6">
    <source>
        <dbReference type="ARBA" id="ARBA00022574"/>
    </source>
</evidence>
<evidence type="ECO:0000256" key="1">
    <source>
        <dbReference type="ARBA" id="ARBA00004371"/>
    </source>
</evidence>
<evidence type="ECO:0000256" key="4">
    <source>
        <dbReference type="ARBA" id="ARBA00019195"/>
    </source>
</evidence>
<evidence type="ECO:0000256" key="11">
    <source>
        <dbReference type="ARBA" id="ARBA00023132"/>
    </source>
</evidence>
<dbReference type="PANTHER" id="PTHR11024">
    <property type="entry name" value="NUCLEAR PORE COMPLEX PROTEIN SEC13 / SEH1 FAMILY MEMBER"/>
    <property type="match status" value="1"/>
</dbReference>
<evidence type="ECO:0000313" key="16">
    <source>
        <dbReference type="RefSeq" id="XP_003745221.1"/>
    </source>
</evidence>
<evidence type="ECO:0000313" key="15">
    <source>
        <dbReference type="Proteomes" id="UP000694867"/>
    </source>
</evidence>
<dbReference type="GO" id="GO:0031080">
    <property type="term" value="C:nuclear pore outer ring"/>
    <property type="evidence" value="ECO:0007669"/>
    <property type="project" value="TreeGrafter"/>
</dbReference>
<dbReference type="Proteomes" id="UP000694867">
    <property type="component" value="Unplaced"/>
</dbReference>
<keyword evidence="13" id="KW-0539">Nucleus</keyword>
<comment type="similarity">
    <text evidence="3">Belongs to the WD repeat SEC13 family.</text>
</comment>
<dbReference type="KEGG" id="goe:100900739"/>
<dbReference type="Gene3D" id="2.130.10.10">
    <property type="entry name" value="YVTN repeat-like/Quinoprotein amine dehydrogenase"/>
    <property type="match status" value="1"/>
</dbReference>
<dbReference type="GO" id="GO:0032008">
    <property type="term" value="P:positive regulation of TOR signaling"/>
    <property type="evidence" value="ECO:0007669"/>
    <property type="project" value="TreeGrafter"/>
</dbReference>
<evidence type="ECO:0000256" key="5">
    <source>
        <dbReference type="ARBA" id="ARBA00022448"/>
    </source>
</evidence>
<dbReference type="GO" id="GO:0090114">
    <property type="term" value="P:COPII-coated vesicle budding"/>
    <property type="evidence" value="ECO:0007669"/>
    <property type="project" value="TreeGrafter"/>
</dbReference>
<dbReference type="GO" id="GO:0030127">
    <property type="term" value="C:COPII vesicle coat"/>
    <property type="evidence" value="ECO:0007669"/>
    <property type="project" value="TreeGrafter"/>
</dbReference>
<evidence type="ECO:0000256" key="8">
    <source>
        <dbReference type="ARBA" id="ARBA00022816"/>
    </source>
</evidence>
<dbReference type="InterPro" id="IPR036322">
    <property type="entry name" value="WD40_repeat_dom_sf"/>
</dbReference>
<keyword evidence="9" id="KW-0653">Protein transport</keyword>
<dbReference type="GO" id="GO:0005764">
    <property type="term" value="C:lysosome"/>
    <property type="evidence" value="ECO:0007669"/>
    <property type="project" value="UniProtKB-SubCell"/>
</dbReference>
<proteinExistence type="inferred from homology"/>
<evidence type="ECO:0000256" key="14">
    <source>
        <dbReference type="PROSITE-ProRule" id="PRU00221"/>
    </source>
</evidence>
<keyword evidence="8" id="KW-0509">mRNA transport</keyword>
<accession>A0AAJ6QVH1</accession>
<dbReference type="InterPro" id="IPR037363">
    <property type="entry name" value="Sec13/Seh1_fam"/>
</dbReference>
<reference evidence="16" key="1">
    <citation type="submission" date="2025-08" db="UniProtKB">
        <authorList>
            <consortium name="RefSeq"/>
        </authorList>
    </citation>
    <scope>IDENTIFICATION</scope>
</reference>
<keyword evidence="5" id="KW-0813">Transport</keyword>
<keyword evidence="12" id="KW-0458">Lysosome</keyword>
<name>A0AAJ6QVH1_9ACAR</name>
<keyword evidence="10" id="KW-0811">Translocation</keyword>
<dbReference type="GeneID" id="100900739"/>
<evidence type="ECO:0000256" key="3">
    <source>
        <dbReference type="ARBA" id="ARBA00010102"/>
    </source>
</evidence>
<organism evidence="15 16">
    <name type="scientific">Galendromus occidentalis</name>
    <name type="common">western predatory mite</name>
    <dbReference type="NCBI Taxonomy" id="34638"/>
    <lineage>
        <taxon>Eukaryota</taxon>
        <taxon>Metazoa</taxon>
        <taxon>Ecdysozoa</taxon>
        <taxon>Arthropoda</taxon>
        <taxon>Chelicerata</taxon>
        <taxon>Arachnida</taxon>
        <taxon>Acari</taxon>
        <taxon>Parasitiformes</taxon>
        <taxon>Mesostigmata</taxon>
        <taxon>Gamasina</taxon>
        <taxon>Phytoseioidea</taxon>
        <taxon>Phytoseiidae</taxon>
        <taxon>Typhlodrominae</taxon>
        <taxon>Galendromus</taxon>
    </lineage>
</organism>
<evidence type="ECO:0000256" key="2">
    <source>
        <dbReference type="ARBA" id="ARBA00004567"/>
    </source>
</evidence>
<dbReference type="SMART" id="SM00320">
    <property type="entry name" value="WD40"/>
    <property type="match status" value="6"/>
</dbReference>
<evidence type="ECO:0000256" key="13">
    <source>
        <dbReference type="ARBA" id="ARBA00023242"/>
    </source>
</evidence>
<dbReference type="RefSeq" id="XP_003745221.1">
    <property type="nucleotide sequence ID" value="XM_003745173.1"/>
</dbReference>
<dbReference type="InterPro" id="IPR001680">
    <property type="entry name" value="WD40_rpt"/>
</dbReference>
<dbReference type="FunFam" id="2.130.10.10:FF:000017">
    <property type="entry name" value="SEC13 homolog (S. cerevisiae)"/>
    <property type="match status" value="1"/>
</dbReference>
<feature type="repeat" description="WD" evidence="14">
    <location>
        <begin position="53"/>
        <end position="86"/>
    </location>
</feature>